<dbReference type="EMBL" id="JAAMPC010000008">
    <property type="protein sequence ID" value="KAG2300975.1"/>
    <property type="molecule type" value="Genomic_DNA"/>
</dbReference>
<organism evidence="2 3">
    <name type="scientific">Brassica carinata</name>
    <name type="common">Ethiopian mustard</name>
    <name type="synonym">Abyssinian cabbage</name>
    <dbReference type="NCBI Taxonomy" id="52824"/>
    <lineage>
        <taxon>Eukaryota</taxon>
        <taxon>Viridiplantae</taxon>
        <taxon>Streptophyta</taxon>
        <taxon>Embryophyta</taxon>
        <taxon>Tracheophyta</taxon>
        <taxon>Spermatophyta</taxon>
        <taxon>Magnoliopsida</taxon>
        <taxon>eudicotyledons</taxon>
        <taxon>Gunneridae</taxon>
        <taxon>Pentapetalae</taxon>
        <taxon>rosids</taxon>
        <taxon>malvids</taxon>
        <taxon>Brassicales</taxon>
        <taxon>Brassicaceae</taxon>
        <taxon>Brassiceae</taxon>
        <taxon>Brassica</taxon>
    </lineage>
</organism>
<protein>
    <recommendedName>
        <fullName evidence="1">FBD domain-containing protein</fullName>
    </recommendedName>
</protein>
<evidence type="ECO:0000313" key="3">
    <source>
        <dbReference type="Proteomes" id="UP000886595"/>
    </source>
</evidence>
<dbReference type="SMART" id="SM00579">
    <property type="entry name" value="FBD"/>
    <property type="match status" value="1"/>
</dbReference>
<dbReference type="InterPro" id="IPR036047">
    <property type="entry name" value="F-box-like_dom_sf"/>
</dbReference>
<dbReference type="InterPro" id="IPR001810">
    <property type="entry name" value="F-box_dom"/>
</dbReference>
<dbReference type="Proteomes" id="UP000886595">
    <property type="component" value="Unassembled WGS sequence"/>
</dbReference>
<dbReference type="InterPro" id="IPR032675">
    <property type="entry name" value="LRR_dom_sf"/>
</dbReference>
<proteinExistence type="predicted"/>
<evidence type="ECO:0000259" key="1">
    <source>
        <dbReference type="SMART" id="SM00579"/>
    </source>
</evidence>
<sequence length="426" mass="48770">MDKISGLPDELLVKIITLVPTKVAVSTSILSKRWKFLWMFCTKLKYTDKDIPHRPKPRLWEFVDKNLPLHRAPVIESFHLHYSSYSGAGKPEDIKRWIEIAVSRCVRELVIYHRSYGINILPNKFYTCKSLVYLKLSHVALIDVPSTGCCSLPSLKTLKLKYVSYANEDSLQQLLSACPVLEELLLHFEEDDTMTDFTVIVPSLKSLSIFIPICCPGLVGYVIDTPSLEYFKIEDQGELWHNAEIKNMPKLKEACICEVPDLESFIESITSVKRLTICPEQDRYGDGFVFSQLEHLQLCACRMNPLNLLSQLLNDSPNLRVLDISVIKEHEENELYDYSDGKSWKQPSHVPECLLSTLQIFNWSRYFGRPNDRDTAVYILKNGRHLKTATILADSRQEDVSDFTMITELAHSSRASSLCELVFVGK</sequence>
<accession>A0A8X7V2F2</accession>
<dbReference type="InterPro" id="IPR006566">
    <property type="entry name" value="FBD"/>
</dbReference>
<dbReference type="CDD" id="cd22160">
    <property type="entry name" value="F-box_AtFBL13-like"/>
    <property type="match status" value="1"/>
</dbReference>
<dbReference type="InterPro" id="IPR050232">
    <property type="entry name" value="FBL13/AtMIF1-like"/>
</dbReference>
<evidence type="ECO:0000313" key="2">
    <source>
        <dbReference type="EMBL" id="KAG2300975.1"/>
    </source>
</evidence>
<dbReference type="PANTHER" id="PTHR31900">
    <property type="entry name" value="F-BOX/RNI SUPERFAMILY PROTEIN-RELATED"/>
    <property type="match status" value="1"/>
</dbReference>
<dbReference type="OrthoDB" id="1083020at2759"/>
<dbReference type="PANTHER" id="PTHR31900:SF28">
    <property type="entry name" value="FBD DOMAIN-CONTAINING PROTEIN"/>
    <property type="match status" value="1"/>
</dbReference>
<keyword evidence="3" id="KW-1185">Reference proteome</keyword>
<reference evidence="2 3" key="1">
    <citation type="submission" date="2020-02" db="EMBL/GenBank/DDBJ databases">
        <authorList>
            <person name="Ma Q."/>
            <person name="Huang Y."/>
            <person name="Song X."/>
            <person name="Pei D."/>
        </authorList>
    </citation>
    <scope>NUCLEOTIDE SEQUENCE [LARGE SCALE GENOMIC DNA]</scope>
    <source>
        <strain evidence="2">Sxm20200214</strain>
        <tissue evidence="2">Leaf</tissue>
    </source>
</reference>
<dbReference type="Pfam" id="PF08387">
    <property type="entry name" value="FBD"/>
    <property type="match status" value="1"/>
</dbReference>
<feature type="domain" description="FBD" evidence="1">
    <location>
        <begin position="352"/>
        <end position="424"/>
    </location>
</feature>
<dbReference type="SUPFAM" id="SSF81383">
    <property type="entry name" value="F-box domain"/>
    <property type="match status" value="1"/>
</dbReference>
<dbReference type="Pfam" id="PF24758">
    <property type="entry name" value="LRR_At5g56370"/>
    <property type="match status" value="1"/>
</dbReference>
<name>A0A8X7V2F2_BRACI</name>
<dbReference type="Gene3D" id="3.80.10.10">
    <property type="entry name" value="Ribonuclease Inhibitor"/>
    <property type="match status" value="1"/>
</dbReference>
<dbReference type="InterPro" id="IPR053781">
    <property type="entry name" value="F-box_AtFBL13-like"/>
</dbReference>
<comment type="caution">
    <text evidence="2">The sequence shown here is derived from an EMBL/GenBank/DDBJ whole genome shotgun (WGS) entry which is preliminary data.</text>
</comment>
<dbReference type="Pfam" id="PF00646">
    <property type="entry name" value="F-box"/>
    <property type="match status" value="1"/>
</dbReference>
<dbReference type="SUPFAM" id="SSF52058">
    <property type="entry name" value="L domain-like"/>
    <property type="match status" value="1"/>
</dbReference>
<dbReference type="AlphaFoldDB" id="A0A8X7V2F2"/>
<gene>
    <name evidence="2" type="ORF">Bca52824_037447</name>
</gene>
<dbReference type="InterPro" id="IPR055411">
    <property type="entry name" value="LRR_FXL15/At3g58940/PEG3-like"/>
</dbReference>